<protein>
    <submittedName>
        <fullName evidence="1">Uncharacterized protein</fullName>
    </submittedName>
</protein>
<evidence type="ECO:0000313" key="1">
    <source>
        <dbReference type="EMBL" id="GAG30124.1"/>
    </source>
</evidence>
<dbReference type="EMBL" id="BARS01049170">
    <property type="protein sequence ID" value="GAG30124.1"/>
    <property type="molecule type" value="Genomic_DNA"/>
</dbReference>
<reference evidence="1" key="1">
    <citation type="journal article" date="2014" name="Front. Microbiol.">
        <title>High frequency of phylogenetically diverse reductive dehalogenase-homologous genes in deep subseafloor sedimentary metagenomes.</title>
        <authorList>
            <person name="Kawai M."/>
            <person name="Futagami T."/>
            <person name="Toyoda A."/>
            <person name="Takaki Y."/>
            <person name="Nishi S."/>
            <person name="Hori S."/>
            <person name="Arai W."/>
            <person name="Tsubouchi T."/>
            <person name="Morono Y."/>
            <person name="Uchiyama I."/>
            <person name="Ito T."/>
            <person name="Fujiyama A."/>
            <person name="Inagaki F."/>
            <person name="Takami H."/>
        </authorList>
    </citation>
    <scope>NUCLEOTIDE SEQUENCE</scope>
    <source>
        <strain evidence="1">Expedition CK06-06</strain>
    </source>
</reference>
<proteinExistence type="predicted"/>
<gene>
    <name evidence="1" type="ORF">S01H1_73575</name>
</gene>
<name>X0WGR0_9ZZZZ</name>
<accession>X0WGR0</accession>
<sequence length="70" mass="7807">MSDMSKEQRDEMRHALAGVIILIEESWASARGSSQVSVITNIIHAQATTGVGLLRRMNCDEDAREHEEPK</sequence>
<organism evidence="1">
    <name type="scientific">marine sediment metagenome</name>
    <dbReference type="NCBI Taxonomy" id="412755"/>
    <lineage>
        <taxon>unclassified sequences</taxon>
        <taxon>metagenomes</taxon>
        <taxon>ecological metagenomes</taxon>
    </lineage>
</organism>
<comment type="caution">
    <text evidence="1">The sequence shown here is derived from an EMBL/GenBank/DDBJ whole genome shotgun (WGS) entry which is preliminary data.</text>
</comment>
<dbReference type="AlphaFoldDB" id="X0WGR0"/>